<evidence type="ECO:0000313" key="1">
    <source>
        <dbReference type="EMBL" id="QIK79252.1"/>
    </source>
</evidence>
<evidence type="ECO:0000313" key="2">
    <source>
        <dbReference type="Proteomes" id="UP000503222"/>
    </source>
</evidence>
<dbReference type="RefSeq" id="WP_166411642.1">
    <property type="nucleotide sequence ID" value="NZ_CP049869.1"/>
</dbReference>
<dbReference type="AlphaFoldDB" id="A0A6G7YR89"/>
<keyword evidence="2" id="KW-1185">Reference proteome</keyword>
<protein>
    <submittedName>
        <fullName evidence="1">Uncharacterized protein</fullName>
    </submittedName>
</protein>
<name>A0A6G7YR89_9SPHN</name>
<organism evidence="1 2">
    <name type="scientific">Sphingomonas piscis</name>
    <dbReference type="NCBI Taxonomy" id="2714943"/>
    <lineage>
        <taxon>Bacteria</taxon>
        <taxon>Pseudomonadati</taxon>
        <taxon>Pseudomonadota</taxon>
        <taxon>Alphaproteobacteria</taxon>
        <taxon>Sphingomonadales</taxon>
        <taxon>Sphingomonadaceae</taxon>
        <taxon>Sphingomonas</taxon>
    </lineage>
</organism>
<reference evidence="1 2" key="1">
    <citation type="submission" date="2020-03" db="EMBL/GenBank/DDBJ databases">
        <title>Sphingomonas sp. nov., isolated from fish.</title>
        <authorList>
            <person name="Hyun D.-W."/>
            <person name="Bae J.-W."/>
        </authorList>
    </citation>
    <scope>NUCLEOTIDE SEQUENCE [LARGE SCALE GENOMIC DNA]</scope>
    <source>
        <strain evidence="1 2">HDW15B</strain>
    </source>
</reference>
<accession>A0A6G7YR89</accession>
<dbReference type="KEGG" id="spii:G7077_10425"/>
<dbReference type="EMBL" id="CP049869">
    <property type="protein sequence ID" value="QIK79252.1"/>
    <property type="molecule type" value="Genomic_DNA"/>
</dbReference>
<dbReference type="Proteomes" id="UP000503222">
    <property type="component" value="Chromosome"/>
</dbReference>
<gene>
    <name evidence="1" type="ORF">G7077_10425</name>
</gene>
<sequence>MVDEVAYWCFWDPVLFGAMLDSRNLRSMADQCRTLASTRQTEEAMQALLRMADSYDRQARQRDRMLETFDA</sequence>
<proteinExistence type="predicted"/>